<evidence type="ECO:0000313" key="2">
    <source>
        <dbReference type="EMBL" id="MBW0545783.1"/>
    </source>
</evidence>
<reference evidence="2" key="1">
    <citation type="submission" date="2021-03" db="EMBL/GenBank/DDBJ databases">
        <title>Draft genome sequence of rust myrtle Austropuccinia psidii MF-1, a brazilian biotype.</title>
        <authorList>
            <person name="Quecine M.C."/>
            <person name="Pachon D.M.R."/>
            <person name="Bonatelli M.L."/>
            <person name="Correr F.H."/>
            <person name="Franceschini L.M."/>
            <person name="Leite T.F."/>
            <person name="Margarido G.R.A."/>
            <person name="Almeida C.A."/>
            <person name="Ferrarezi J.A."/>
            <person name="Labate C.A."/>
        </authorList>
    </citation>
    <scope>NUCLEOTIDE SEQUENCE</scope>
    <source>
        <strain evidence="2">MF-1</strain>
    </source>
</reference>
<dbReference type="OrthoDB" id="3250101at2759"/>
<gene>
    <name evidence="2" type="ORF">O181_085498</name>
</gene>
<feature type="domain" description="Reverse transcriptase" evidence="1">
    <location>
        <begin position="12"/>
        <end position="106"/>
    </location>
</feature>
<comment type="caution">
    <text evidence="2">The sequence shown here is derived from an EMBL/GenBank/DDBJ whole genome shotgun (WGS) entry which is preliminary data.</text>
</comment>
<accession>A0A9Q3ILJ7</accession>
<dbReference type="InterPro" id="IPR043128">
    <property type="entry name" value="Rev_trsase/Diguanyl_cyclase"/>
</dbReference>
<dbReference type="InterPro" id="IPR053134">
    <property type="entry name" value="RNA-dir_DNA_polymerase"/>
</dbReference>
<dbReference type="InterPro" id="IPR000477">
    <property type="entry name" value="RT_dom"/>
</dbReference>
<dbReference type="Gene3D" id="3.30.70.270">
    <property type="match status" value="1"/>
</dbReference>
<evidence type="ECO:0000313" key="3">
    <source>
        <dbReference type="Proteomes" id="UP000765509"/>
    </source>
</evidence>
<dbReference type="EMBL" id="AVOT02050740">
    <property type="protein sequence ID" value="MBW0545783.1"/>
    <property type="molecule type" value="Genomic_DNA"/>
</dbReference>
<sequence length="106" mass="12295">MATPVLITWNDGKSRLCGDFRTLNNYTKANMYPLPRIPHALDKLAEAKCITKMNCMKGFYQNGVKQSSIKLFRIICHIGIYEYTRISFGIKNPSAHFQRMMDKIFQ</sequence>
<name>A0A9Q3ILJ7_9BASI</name>
<dbReference type="CDD" id="cd01647">
    <property type="entry name" value="RT_LTR"/>
    <property type="match status" value="1"/>
</dbReference>
<organism evidence="2 3">
    <name type="scientific">Austropuccinia psidii MF-1</name>
    <dbReference type="NCBI Taxonomy" id="1389203"/>
    <lineage>
        <taxon>Eukaryota</taxon>
        <taxon>Fungi</taxon>
        <taxon>Dikarya</taxon>
        <taxon>Basidiomycota</taxon>
        <taxon>Pucciniomycotina</taxon>
        <taxon>Pucciniomycetes</taxon>
        <taxon>Pucciniales</taxon>
        <taxon>Sphaerophragmiaceae</taxon>
        <taxon>Austropuccinia</taxon>
    </lineage>
</organism>
<keyword evidence="3" id="KW-1185">Reference proteome</keyword>
<dbReference type="AlphaFoldDB" id="A0A9Q3ILJ7"/>
<evidence type="ECO:0000259" key="1">
    <source>
        <dbReference type="Pfam" id="PF00078"/>
    </source>
</evidence>
<dbReference type="PANTHER" id="PTHR24559">
    <property type="entry name" value="TRANSPOSON TY3-I GAG-POL POLYPROTEIN"/>
    <property type="match status" value="1"/>
</dbReference>
<protein>
    <recommendedName>
        <fullName evidence="1">Reverse transcriptase domain-containing protein</fullName>
    </recommendedName>
</protein>
<dbReference type="Proteomes" id="UP000765509">
    <property type="component" value="Unassembled WGS sequence"/>
</dbReference>
<dbReference type="InterPro" id="IPR043502">
    <property type="entry name" value="DNA/RNA_pol_sf"/>
</dbReference>
<dbReference type="Pfam" id="PF00078">
    <property type="entry name" value="RVT_1"/>
    <property type="match status" value="1"/>
</dbReference>
<dbReference type="Gene3D" id="3.10.10.10">
    <property type="entry name" value="HIV Type 1 Reverse Transcriptase, subunit A, domain 1"/>
    <property type="match status" value="1"/>
</dbReference>
<dbReference type="PANTHER" id="PTHR24559:SF444">
    <property type="entry name" value="REVERSE TRANSCRIPTASE DOMAIN-CONTAINING PROTEIN"/>
    <property type="match status" value="1"/>
</dbReference>
<proteinExistence type="predicted"/>
<dbReference type="SUPFAM" id="SSF56672">
    <property type="entry name" value="DNA/RNA polymerases"/>
    <property type="match status" value="1"/>
</dbReference>